<gene>
    <name evidence="1" type="ORF">GN330_09885</name>
</gene>
<name>A0A844QG12_9HYPH</name>
<dbReference type="RefSeq" id="WP_156712501.1">
    <property type="nucleotide sequence ID" value="NZ_WPHG01000002.1"/>
</dbReference>
<reference evidence="1 2" key="1">
    <citation type="submission" date="2019-12" db="EMBL/GenBank/DDBJ databases">
        <title>Nitratireductor arenosus sp. nov., Isolated from sea sand, Jeju island, South Korea.</title>
        <authorList>
            <person name="Kim W."/>
        </authorList>
    </citation>
    <scope>NUCLEOTIDE SEQUENCE [LARGE SCALE GENOMIC DNA]</scope>
    <source>
        <strain evidence="1 2">CAU 1489</strain>
    </source>
</reference>
<dbReference type="EMBL" id="WPHG01000002">
    <property type="protein sequence ID" value="MVA97554.1"/>
    <property type="molecule type" value="Genomic_DNA"/>
</dbReference>
<evidence type="ECO:0000313" key="2">
    <source>
        <dbReference type="Proteomes" id="UP000463224"/>
    </source>
</evidence>
<proteinExistence type="predicted"/>
<dbReference type="Proteomes" id="UP000463224">
    <property type="component" value="Unassembled WGS sequence"/>
</dbReference>
<evidence type="ECO:0000313" key="1">
    <source>
        <dbReference type="EMBL" id="MVA97554.1"/>
    </source>
</evidence>
<protein>
    <submittedName>
        <fullName evidence="1">Uncharacterized protein</fullName>
    </submittedName>
</protein>
<keyword evidence="2" id="KW-1185">Reference proteome</keyword>
<dbReference type="AlphaFoldDB" id="A0A844QG12"/>
<accession>A0A844QG12</accession>
<organism evidence="1 2">
    <name type="scientific">Nitratireductor arenosus</name>
    <dbReference type="NCBI Taxonomy" id="2682096"/>
    <lineage>
        <taxon>Bacteria</taxon>
        <taxon>Pseudomonadati</taxon>
        <taxon>Pseudomonadota</taxon>
        <taxon>Alphaproteobacteria</taxon>
        <taxon>Hyphomicrobiales</taxon>
        <taxon>Phyllobacteriaceae</taxon>
        <taxon>Nitratireductor</taxon>
    </lineage>
</organism>
<comment type="caution">
    <text evidence="1">The sequence shown here is derived from an EMBL/GenBank/DDBJ whole genome shotgun (WGS) entry which is preliminary data.</text>
</comment>
<sequence length="90" mass="9652">MSITHAHKPVGSPAVARAFIPRSGTRVFDAAFRAFGQTGNRFRDREFSSQAVQADTGDSTMHNSAREARRLNDPVFGLAGFVVVIGMATG</sequence>